<reference evidence="1 2" key="1">
    <citation type="submission" date="2014-04" db="EMBL/GenBank/DDBJ databases">
        <authorList>
            <consortium name="DOE Joint Genome Institute"/>
            <person name="Kuo A."/>
            <person name="Gay G."/>
            <person name="Dore J."/>
            <person name="Kohler A."/>
            <person name="Nagy L.G."/>
            <person name="Floudas D."/>
            <person name="Copeland A."/>
            <person name="Barry K.W."/>
            <person name="Cichocki N."/>
            <person name="Veneault-Fourrey C."/>
            <person name="LaButti K."/>
            <person name="Lindquist E.A."/>
            <person name="Lipzen A."/>
            <person name="Lundell T."/>
            <person name="Morin E."/>
            <person name="Murat C."/>
            <person name="Sun H."/>
            <person name="Tunlid A."/>
            <person name="Henrissat B."/>
            <person name="Grigoriev I.V."/>
            <person name="Hibbett D.S."/>
            <person name="Martin F."/>
            <person name="Nordberg H.P."/>
            <person name="Cantor M.N."/>
            <person name="Hua S.X."/>
        </authorList>
    </citation>
    <scope>NUCLEOTIDE SEQUENCE [LARGE SCALE GENOMIC DNA]</scope>
    <source>
        <strain evidence="2">h7</strain>
    </source>
</reference>
<keyword evidence="2" id="KW-1185">Reference proteome</keyword>
<evidence type="ECO:0000313" key="1">
    <source>
        <dbReference type="EMBL" id="KIM47146.1"/>
    </source>
</evidence>
<organism evidence="1 2">
    <name type="scientific">Hebeloma cylindrosporum</name>
    <dbReference type="NCBI Taxonomy" id="76867"/>
    <lineage>
        <taxon>Eukaryota</taxon>
        <taxon>Fungi</taxon>
        <taxon>Dikarya</taxon>
        <taxon>Basidiomycota</taxon>
        <taxon>Agaricomycotina</taxon>
        <taxon>Agaricomycetes</taxon>
        <taxon>Agaricomycetidae</taxon>
        <taxon>Agaricales</taxon>
        <taxon>Agaricineae</taxon>
        <taxon>Hymenogastraceae</taxon>
        <taxon>Hebeloma</taxon>
    </lineage>
</organism>
<proteinExistence type="predicted"/>
<protein>
    <submittedName>
        <fullName evidence="1">Uncharacterized protein</fullName>
    </submittedName>
</protein>
<name>A0A0C3CTG6_HEBCY</name>
<sequence>MEENEEAAKMSYGPRATCTTIANATSQLLFCRRFKFQPHSEYLEILNFLLLP</sequence>
<evidence type="ECO:0000313" key="2">
    <source>
        <dbReference type="Proteomes" id="UP000053424"/>
    </source>
</evidence>
<gene>
    <name evidence="1" type="ORF">M413DRAFT_440661</name>
</gene>
<reference evidence="2" key="2">
    <citation type="submission" date="2015-01" db="EMBL/GenBank/DDBJ databases">
        <title>Evolutionary Origins and Diversification of the Mycorrhizal Mutualists.</title>
        <authorList>
            <consortium name="DOE Joint Genome Institute"/>
            <consortium name="Mycorrhizal Genomics Consortium"/>
            <person name="Kohler A."/>
            <person name="Kuo A."/>
            <person name="Nagy L.G."/>
            <person name="Floudas D."/>
            <person name="Copeland A."/>
            <person name="Barry K.W."/>
            <person name="Cichocki N."/>
            <person name="Veneault-Fourrey C."/>
            <person name="LaButti K."/>
            <person name="Lindquist E.A."/>
            <person name="Lipzen A."/>
            <person name="Lundell T."/>
            <person name="Morin E."/>
            <person name="Murat C."/>
            <person name="Riley R."/>
            <person name="Ohm R."/>
            <person name="Sun H."/>
            <person name="Tunlid A."/>
            <person name="Henrissat B."/>
            <person name="Grigoriev I.V."/>
            <person name="Hibbett D.S."/>
            <person name="Martin F."/>
        </authorList>
    </citation>
    <scope>NUCLEOTIDE SEQUENCE [LARGE SCALE GENOMIC DNA]</scope>
    <source>
        <strain evidence="2">h7</strain>
    </source>
</reference>
<dbReference type="AlphaFoldDB" id="A0A0C3CTG6"/>
<accession>A0A0C3CTG6</accession>
<dbReference type="EMBL" id="KN831770">
    <property type="protein sequence ID" value="KIM47146.1"/>
    <property type="molecule type" value="Genomic_DNA"/>
</dbReference>
<dbReference type="HOGENOM" id="CLU_3087476_0_0_1"/>
<dbReference type="Proteomes" id="UP000053424">
    <property type="component" value="Unassembled WGS sequence"/>
</dbReference>